<dbReference type="PANTHER" id="PTHR45453:SF1">
    <property type="entry name" value="PHOSPHATE REGULON SENSOR PROTEIN PHOR"/>
    <property type="match status" value="1"/>
</dbReference>
<dbReference type="CDD" id="cd00082">
    <property type="entry name" value="HisKA"/>
    <property type="match status" value="1"/>
</dbReference>
<keyword evidence="3" id="KW-0597">Phosphoprotein</keyword>
<dbReference type="EMBL" id="VNIK02000016">
    <property type="protein sequence ID" value="KAB5484485.1"/>
    <property type="molecule type" value="Genomic_DNA"/>
</dbReference>
<dbReference type="InterPro" id="IPR036097">
    <property type="entry name" value="HisK_dim/P_sf"/>
</dbReference>
<name>A0A5N5IP89_9FLAO</name>
<reference evidence="9" key="1">
    <citation type="submission" date="2019-10" db="EMBL/GenBank/DDBJ databases">
        <title>Muricauda hadale sp. nov., a piezophilic bacterium isolated from hadopelagic water of the Mariana Trench.</title>
        <authorList>
            <person name="Wei Y."/>
        </authorList>
    </citation>
    <scope>NUCLEOTIDE SEQUENCE [LARGE SCALE GENOMIC DNA]</scope>
    <source>
        <strain evidence="9">MT-229</strain>
    </source>
</reference>
<dbReference type="Gene3D" id="1.10.287.130">
    <property type="match status" value="1"/>
</dbReference>
<keyword evidence="10" id="KW-1185">Reference proteome</keyword>
<dbReference type="Gene3D" id="3.30.565.10">
    <property type="entry name" value="Histidine kinase-like ATPase, C-terminal domain"/>
    <property type="match status" value="1"/>
</dbReference>
<evidence type="ECO:0000256" key="2">
    <source>
        <dbReference type="ARBA" id="ARBA00012438"/>
    </source>
</evidence>
<dbReference type="GO" id="GO:0004721">
    <property type="term" value="F:phosphoprotein phosphatase activity"/>
    <property type="evidence" value="ECO:0007669"/>
    <property type="project" value="TreeGrafter"/>
</dbReference>
<dbReference type="GO" id="GO:0016036">
    <property type="term" value="P:cellular response to phosphate starvation"/>
    <property type="evidence" value="ECO:0007669"/>
    <property type="project" value="TreeGrafter"/>
</dbReference>
<feature type="transmembrane region" description="Helical" evidence="7">
    <location>
        <begin position="263"/>
        <end position="287"/>
    </location>
</feature>
<dbReference type="SUPFAM" id="SSF55874">
    <property type="entry name" value="ATPase domain of HSP90 chaperone/DNA topoisomerase II/histidine kinase"/>
    <property type="match status" value="1"/>
</dbReference>
<dbReference type="InterPro" id="IPR036890">
    <property type="entry name" value="HATPase_C_sf"/>
</dbReference>
<organism evidence="9 10">
    <name type="scientific">Flagellimonas hadalis</name>
    <dbReference type="NCBI Taxonomy" id="2597517"/>
    <lineage>
        <taxon>Bacteria</taxon>
        <taxon>Pseudomonadati</taxon>
        <taxon>Bacteroidota</taxon>
        <taxon>Flavobacteriia</taxon>
        <taxon>Flavobacteriales</taxon>
        <taxon>Flavobacteriaceae</taxon>
        <taxon>Flagellimonas</taxon>
    </lineage>
</organism>
<comment type="catalytic activity">
    <reaction evidence="1">
        <text>ATP + protein L-histidine = ADP + protein N-phospho-L-histidine.</text>
        <dbReference type="EC" id="2.7.13.3"/>
    </reaction>
</comment>
<sequence>MLSSVILVAKIGRFPYFRAMVYRRHYIIILLIFTVSILVLGVQLYWNHNNYLFEKKRYASEVQAQLDKALEKYIQYVGDNNIIGVSSTDGTPIIQNALFDSIFRKVVDPGDFMGKIDSMAQLGGNAVNTVKGTKGNRMDTVLGNIQVTGSNLDQLERFFHGSQMIYGDSSMPEVSKMIFTFSVDTLDVLPLKGFIDREIKEVEPQLDYGFVFRNGRGYRQELHGDIISKAHFNIPLNVAGLPKDSSFQFYFSNRESLILSRNWMAPIISIIVVFVVVSALLYLLHVIRSQKALAEMRNDLMNTVTHELKTPISIIGIALEGIQDFNVENDPNKANAYINTSLEQLDRLNHTVEKILETTALETGQLQMDRNDIDLHKLLGELISRIRKQGTTKHISYLPSPSLSMVRGDNFHLEHAFYNILENALNYGGQNIRVSTAVEKHGTSIWVEDSGAGISPAQAKHLFDKFYRVPSGNTHDKKGFGIGLFYSKAIFEKHGGSIQVKTRPHTKFIIRLPHDETL</sequence>
<keyword evidence="7" id="KW-1133">Transmembrane helix</keyword>
<dbReference type="SUPFAM" id="SSF47384">
    <property type="entry name" value="Homodimeric domain of signal transducing histidine kinase"/>
    <property type="match status" value="1"/>
</dbReference>
<dbReference type="InterPro" id="IPR004358">
    <property type="entry name" value="Sig_transdc_His_kin-like_C"/>
</dbReference>
<dbReference type="GO" id="GO:0005886">
    <property type="term" value="C:plasma membrane"/>
    <property type="evidence" value="ECO:0007669"/>
    <property type="project" value="TreeGrafter"/>
</dbReference>
<dbReference type="AlphaFoldDB" id="A0A5N5IP89"/>
<dbReference type="Proteomes" id="UP000319204">
    <property type="component" value="Unassembled WGS sequence"/>
</dbReference>
<keyword evidence="7" id="KW-0472">Membrane</keyword>
<evidence type="ECO:0000313" key="9">
    <source>
        <dbReference type="EMBL" id="KAB5484485.1"/>
    </source>
</evidence>
<dbReference type="CDD" id="cd00075">
    <property type="entry name" value="HATPase"/>
    <property type="match status" value="1"/>
</dbReference>
<dbReference type="OrthoDB" id="1933776at2"/>
<dbReference type="EC" id="2.7.13.3" evidence="2"/>
<accession>A0A5N5IP89</accession>
<keyword evidence="6" id="KW-0902">Two-component regulatory system</keyword>
<dbReference type="InterPro" id="IPR005467">
    <property type="entry name" value="His_kinase_dom"/>
</dbReference>
<keyword evidence="5 9" id="KW-0418">Kinase</keyword>
<proteinExistence type="predicted"/>
<dbReference type="Pfam" id="PF00512">
    <property type="entry name" value="HisKA"/>
    <property type="match status" value="1"/>
</dbReference>
<evidence type="ECO:0000256" key="1">
    <source>
        <dbReference type="ARBA" id="ARBA00000085"/>
    </source>
</evidence>
<dbReference type="InterPro" id="IPR050351">
    <property type="entry name" value="BphY/WalK/GraS-like"/>
</dbReference>
<feature type="transmembrane region" description="Helical" evidence="7">
    <location>
        <begin position="26"/>
        <end position="46"/>
    </location>
</feature>
<evidence type="ECO:0000259" key="8">
    <source>
        <dbReference type="PROSITE" id="PS50109"/>
    </source>
</evidence>
<evidence type="ECO:0000313" key="10">
    <source>
        <dbReference type="Proteomes" id="UP000319204"/>
    </source>
</evidence>
<dbReference type="PROSITE" id="PS50109">
    <property type="entry name" value="HIS_KIN"/>
    <property type="match status" value="1"/>
</dbReference>
<dbReference type="PRINTS" id="PR00344">
    <property type="entry name" value="BCTRLSENSOR"/>
</dbReference>
<gene>
    <name evidence="9" type="ORF">FOT42_016580</name>
</gene>
<dbReference type="SMART" id="SM00388">
    <property type="entry name" value="HisKA"/>
    <property type="match status" value="1"/>
</dbReference>
<dbReference type="GO" id="GO:0000155">
    <property type="term" value="F:phosphorelay sensor kinase activity"/>
    <property type="evidence" value="ECO:0007669"/>
    <property type="project" value="InterPro"/>
</dbReference>
<dbReference type="Pfam" id="PF02518">
    <property type="entry name" value="HATPase_c"/>
    <property type="match status" value="1"/>
</dbReference>
<evidence type="ECO:0000256" key="3">
    <source>
        <dbReference type="ARBA" id="ARBA00022553"/>
    </source>
</evidence>
<evidence type="ECO:0000256" key="4">
    <source>
        <dbReference type="ARBA" id="ARBA00022679"/>
    </source>
</evidence>
<dbReference type="InterPro" id="IPR003594">
    <property type="entry name" value="HATPase_dom"/>
</dbReference>
<protein>
    <recommendedName>
        <fullName evidence="2">histidine kinase</fullName>
        <ecNumber evidence="2">2.7.13.3</ecNumber>
    </recommendedName>
</protein>
<dbReference type="InterPro" id="IPR003661">
    <property type="entry name" value="HisK_dim/P_dom"/>
</dbReference>
<feature type="domain" description="Histidine kinase" evidence="8">
    <location>
        <begin position="303"/>
        <end position="516"/>
    </location>
</feature>
<keyword evidence="7" id="KW-0812">Transmembrane</keyword>
<dbReference type="PANTHER" id="PTHR45453">
    <property type="entry name" value="PHOSPHATE REGULON SENSOR PROTEIN PHOR"/>
    <property type="match status" value="1"/>
</dbReference>
<comment type="caution">
    <text evidence="9">The sequence shown here is derived from an EMBL/GenBank/DDBJ whole genome shotgun (WGS) entry which is preliminary data.</text>
</comment>
<evidence type="ECO:0000256" key="5">
    <source>
        <dbReference type="ARBA" id="ARBA00022777"/>
    </source>
</evidence>
<keyword evidence="4" id="KW-0808">Transferase</keyword>
<evidence type="ECO:0000256" key="7">
    <source>
        <dbReference type="SAM" id="Phobius"/>
    </source>
</evidence>
<evidence type="ECO:0000256" key="6">
    <source>
        <dbReference type="ARBA" id="ARBA00023012"/>
    </source>
</evidence>
<dbReference type="SMART" id="SM00387">
    <property type="entry name" value="HATPase_c"/>
    <property type="match status" value="1"/>
</dbReference>